<dbReference type="Proteomes" id="UP000472263">
    <property type="component" value="Chromosome 1"/>
</dbReference>
<reference evidence="3" key="1">
    <citation type="submission" date="2019-06" db="EMBL/GenBank/DDBJ databases">
        <authorList>
            <consortium name="Wellcome Sanger Institute Data Sharing"/>
        </authorList>
    </citation>
    <scope>NUCLEOTIDE SEQUENCE [LARGE SCALE GENOMIC DNA]</scope>
</reference>
<dbReference type="AlphaFoldDB" id="A0A668APX1"/>
<gene>
    <name evidence="3" type="primary">CEP95</name>
</gene>
<feature type="coiled-coil region" evidence="1">
    <location>
        <begin position="289"/>
        <end position="326"/>
    </location>
</feature>
<protein>
    <submittedName>
        <fullName evidence="3">Centrosomal protein 95</fullName>
    </submittedName>
</protein>
<dbReference type="GO" id="GO:0000922">
    <property type="term" value="C:spindle pole"/>
    <property type="evidence" value="ECO:0007669"/>
    <property type="project" value="InterPro"/>
</dbReference>
<evidence type="ECO:0000313" key="4">
    <source>
        <dbReference type="Proteomes" id="UP000472263"/>
    </source>
</evidence>
<organism evidence="3 4">
    <name type="scientific">Myripristis murdjan</name>
    <name type="common">pinecone soldierfish</name>
    <dbReference type="NCBI Taxonomy" id="586833"/>
    <lineage>
        <taxon>Eukaryota</taxon>
        <taxon>Metazoa</taxon>
        <taxon>Chordata</taxon>
        <taxon>Craniata</taxon>
        <taxon>Vertebrata</taxon>
        <taxon>Euteleostomi</taxon>
        <taxon>Actinopterygii</taxon>
        <taxon>Neopterygii</taxon>
        <taxon>Teleostei</taxon>
        <taxon>Neoteleostei</taxon>
        <taxon>Acanthomorphata</taxon>
        <taxon>Holocentriformes</taxon>
        <taxon>Holocentridae</taxon>
        <taxon>Myripristis</taxon>
    </lineage>
</organism>
<proteinExistence type="predicted"/>
<keyword evidence="1" id="KW-0175">Coiled coil</keyword>
<dbReference type="PANTHER" id="PTHR22545">
    <property type="entry name" value="CENTROSOMAL PROTEIN OF 95 KDA"/>
    <property type="match status" value="1"/>
</dbReference>
<sequence length="478" mass="56838">MTPGTGNSGTECHINLRLRKVTDCDANVFIALYESILGEKVPDYIAAPCCQEDDVHNVQSVIDSLALDYLQISLSHITGENIVRGDKESIKNLLEIFDGLLEYLNEEISEESHNGGKHELIQVFSLLIQICASQLIYSFIYVCIFTPKINILMEEDGYDDPLSYRRQKNRQTEEELHLMSEKLSRRLEELDEVCVCVCVCVCFDYNILIRALSAVKVKENDLLPILMEEFPHLHISRHTLGRMWEQQLQQVDRLHAISSHSHQKRNKLSSQVEEAQKKHDLLVEIVRKEQEHSRRLRDFKERIQQQKSAQNRLKEQRQQIARAKKYHNDYHVQLRARLMRERTKEEKMFRQLFEEGLELQKARLREQRAYAREKRLEHQRRHQDQIKSMENYYKDQFSLLAEALAQEREEIQVRKKAQEKTLLKMRRELRSRMEREIGELQRIIIQNDEDDYFRELDVQRLRRRVQMASFQYSTSCLP</sequence>
<dbReference type="Ensembl" id="ENSMMDT00005048027.1">
    <property type="protein sequence ID" value="ENSMMDP00005047091.1"/>
    <property type="gene ID" value="ENSMMDG00005021425.1"/>
</dbReference>
<dbReference type="GeneTree" id="ENSGT00390000005412"/>
<keyword evidence="4" id="KW-1185">Reference proteome</keyword>
<feature type="domain" description="DUF5745" evidence="2">
    <location>
        <begin position="42"/>
        <end position="100"/>
    </location>
</feature>
<dbReference type="InterPro" id="IPR044039">
    <property type="entry name" value="DUF5745"/>
</dbReference>
<dbReference type="PANTHER" id="PTHR22545:SF0">
    <property type="entry name" value="CENTROSOMAL PROTEIN OF 95 KDA"/>
    <property type="match status" value="1"/>
</dbReference>
<evidence type="ECO:0000256" key="1">
    <source>
        <dbReference type="SAM" id="Coils"/>
    </source>
</evidence>
<evidence type="ECO:0000259" key="2">
    <source>
        <dbReference type="Pfam" id="PF19016"/>
    </source>
</evidence>
<accession>A0A668APX1</accession>
<dbReference type="InterPro" id="IPR026619">
    <property type="entry name" value="CEP95"/>
</dbReference>
<feature type="coiled-coil region" evidence="1">
    <location>
        <begin position="401"/>
        <end position="428"/>
    </location>
</feature>
<reference evidence="3" key="2">
    <citation type="submission" date="2025-08" db="UniProtKB">
        <authorList>
            <consortium name="Ensembl"/>
        </authorList>
    </citation>
    <scope>IDENTIFICATION</scope>
</reference>
<dbReference type="GO" id="GO:0005813">
    <property type="term" value="C:centrosome"/>
    <property type="evidence" value="ECO:0007669"/>
    <property type="project" value="InterPro"/>
</dbReference>
<reference evidence="3" key="3">
    <citation type="submission" date="2025-09" db="UniProtKB">
        <authorList>
            <consortium name="Ensembl"/>
        </authorList>
    </citation>
    <scope>IDENTIFICATION</scope>
</reference>
<name>A0A668APX1_9TELE</name>
<evidence type="ECO:0000313" key="3">
    <source>
        <dbReference type="Ensembl" id="ENSMMDP00005047091.1"/>
    </source>
</evidence>
<dbReference type="Pfam" id="PF19016">
    <property type="entry name" value="DUF5745"/>
    <property type="match status" value="1"/>
</dbReference>